<dbReference type="GO" id="GO:0016491">
    <property type="term" value="F:oxidoreductase activity"/>
    <property type="evidence" value="ECO:0007669"/>
    <property type="project" value="UniProtKB-KW"/>
</dbReference>
<dbReference type="Pfam" id="PF01565">
    <property type="entry name" value="FAD_binding_4"/>
    <property type="match status" value="1"/>
</dbReference>
<evidence type="ECO:0000259" key="5">
    <source>
        <dbReference type="PROSITE" id="PS51387"/>
    </source>
</evidence>
<dbReference type="InterPro" id="IPR036318">
    <property type="entry name" value="FAD-bd_PCMH-like_sf"/>
</dbReference>
<keyword evidence="3" id="KW-0274">FAD</keyword>
<evidence type="ECO:0000256" key="1">
    <source>
        <dbReference type="ARBA" id="ARBA00001974"/>
    </source>
</evidence>
<dbReference type="EMBL" id="PQNK01000002">
    <property type="protein sequence ID" value="RRO87681.1"/>
    <property type="molecule type" value="Genomic_DNA"/>
</dbReference>
<evidence type="ECO:0000256" key="3">
    <source>
        <dbReference type="ARBA" id="ARBA00022827"/>
    </source>
</evidence>
<evidence type="ECO:0000313" key="7">
    <source>
        <dbReference type="Proteomes" id="UP000276526"/>
    </source>
</evidence>
<gene>
    <name evidence="6" type="ORF">CXF48_01880</name>
</gene>
<evidence type="ECO:0000256" key="2">
    <source>
        <dbReference type="ARBA" id="ARBA00022630"/>
    </source>
</evidence>
<dbReference type="RefSeq" id="WP_125206950.1">
    <property type="nucleotide sequence ID" value="NZ_JAUKFU010000054.1"/>
</dbReference>
<comment type="cofactor">
    <cofactor evidence="1">
        <name>FAD</name>
        <dbReference type="ChEBI" id="CHEBI:57692"/>
    </cofactor>
</comment>
<evidence type="ECO:0000313" key="6">
    <source>
        <dbReference type="EMBL" id="RRO87681.1"/>
    </source>
</evidence>
<dbReference type="Proteomes" id="UP000276526">
    <property type="component" value="Unassembled WGS sequence"/>
</dbReference>
<dbReference type="SUPFAM" id="SSF55103">
    <property type="entry name" value="FAD-linked oxidases, C-terminal domain"/>
    <property type="match status" value="1"/>
</dbReference>
<protein>
    <submittedName>
        <fullName evidence="6">FAD-binding oxidoreductase</fullName>
    </submittedName>
</protein>
<comment type="caution">
    <text evidence="6">The sequence shown here is derived from an EMBL/GenBank/DDBJ whole genome shotgun (WGS) entry which is preliminary data.</text>
</comment>
<dbReference type="GO" id="GO:0071949">
    <property type="term" value="F:FAD binding"/>
    <property type="evidence" value="ECO:0007669"/>
    <property type="project" value="InterPro"/>
</dbReference>
<dbReference type="InterPro" id="IPR006094">
    <property type="entry name" value="Oxid_FAD_bind_N"/>
</dbReference>
<dbReference type="PANTHER" id="PTHR42934">
    <property type="entry name" value="GLYCOLATE OXIDASE SUBUNIT GLCD"/>
    <property type="match status" value="1"/>
</dbReference>
<sequence length="460" mass="46159">MSTAETTPATRDDLLRALTDALSPGAVVTDPDIVEGYRRDRTMDPGAGTPLAVVRARDEDDVRAVMRFATAHHVPVVPRGAGSSVVGGSTAVEGAVTLSLEAMDGIAVDAAAMTVTAGPGAVTGAVRAAAAAEGLAYPPDPTSADFCSVGGNVATNAGGPSGTASGSTARHVVALRVVLADGTVLALGGPSRKASAGVPLLDLFIGSEGTLGVVTEVTLRLLPAPAPQHTVAAFFTDVDDAAAAAADIAHRLLPSDLAILDRTALEVAEQAVPMGLEESTQAVLYAASEESGAALMARICGDHGAADVFTTDDARQAEAVSRPRSAMYEALEGRYAMIVEDVVVPLPAVGAYLGTVRRVAADAGQQVLTYAYAAEGVVHPVIPFDPTDGASAGRAAGVAATLRAEAAALGGAVAGEYGVGADKRDAVADLVGPAVAEVQRRVKAALDPDGLLNPRVLVGD</sequence>
<dbReference type="AlphaFoldDB" id="A0A3R8QFJ6"/>
<organism evidence="6 7">
    <name type="scientific">Corynebacterium bovis</name>
    <dbReference type="NCBI Taxonomy" id="36808"/>
    <lineage>
        <taxon>Bacteria</taxon>
        <taxon>Bacillati</taxon>
        <taxon>Actinomycetota</taxon>
        <taxon>Actinomycetes</taxon>
        <taxon>Mycobacteriales</taxon>
        <taxon>Corynebacteriaceae</taxon>
        <taxon>Corynebacterium</taxon>
    </lineage>
</organism>
<dbReference type="PANTHER" id="PTHR42934:SF2">
    <property type="entry name" value="GLYCOLATE OXIDASE SUBUNIT GLCD"/>
    <property type="match status" value="1"/>
</dbReference>
<dbReference type="Gene3D" id="1.10.45.10">
    <property type="entry name" value="Vanillyl-alcohol Oxidase, Chain A, domain 4"/>
    <property type="match status" value="1"/>
</dbReference>
<dbReference type="InterPro" id="IPR016171">
    <property type="entry name" value="Vanillyl_alc_oxidase_C-sub2"/>
</dbReference>
<evidence type="ECO:0000256" key="4">
    <source>
        <dbReference type="ARBA" id="ARBA00023002"/>
    </source>
</evidence>
<dbReference type="Pfam" id="PF02913">
    <property type="entry name" value="FAD-oxidase_C"/>
    <property type="match status" value="1"/>
</dbReference>
<dbReference type="InterPro" id="IPR004113">
    <property type="entry name" value="FAD-bd_oxidored_4_C"/>
</dbReference>
<dbReference type="InterPro" id="IPR016166">
    <property type="entry name" value="FAD-bd_PCMH"/>
</dbReference>
<keyword evidence="2" id="KW-0285">Flavoprotein</keyword>
<proteinExistence type="predicted"/>
<feature type="domain" description="FAD-binding PCMH-type" evidence="5">
    <location>
        <begin position="46"/>
        <end position="224"/>
    </location>
</feature>
<dbReference type="Gene3D" id="3.30.465.10">
    <property type="match status" value="1"/>
</dbReference>
<dbReference type="SUPFAM" id="SSF56176">
    <property type="entry name" value="FAD-binding/transporter-associated domain-like"/>
    <property type="match status" value="1"/>
</dbReference>
<dbReference type="InterPro" id="IPR051914">
    <property type="entry name" value="FAD-linked_OxidoTrans_Type4"/>
</dbReference>
<dbReference type="PROSITE" id="PS51387">
    <property type="entry name" value="FAD_PCMH"/>
    <property type="match status" value="1"/>
</dbReference>
<dbReference type="InterPro" id="IPR016169">
    <property type="entry name" value="FAD-bd_PCMH_sub2"/>
</dbReference>
<dbReference type="InterPro" id="IPR016164">
    <property type="entry name" value="FAD-linked_Oxase-like_C"/>
</dbReference>
<name>A0A3R8QFJ6_9CORY</name>
<keyword evidence="4" id="KW-0560">Oxidoreductase</keyword>
<reference evidence="6 7" key="1">
    <citation type="submission" date="2018-01" db="EMBL/GenBank/DDBJ databases">
        <title>Twenty Corynebacterium bovis Genomes.</title>
        <authorList>
            <person name="Gulvik C.A."/>
        </authorList>
    </citation>
    <scope>NUCLEOTIDE SEQUENCE [LARGE SCALE GENOMIC DNA]</scope>
    <source>
        <strain evidence="6 7">F6900</strain>
    </source>
</reference>
<accession>A0A3R8QFJ6</accession>